<keyword evidence="5 7" id="KW-1133">Transmembrane helix</keyword>
<dbReference type="EMBL" id="CP076838">
    <property type="protein sequence ID" value="QWW81193.1"/>
    <property type="molecule type" value="Genomic_DNA"/>
</dbReference>
<feature type="transmembrane region" description="Helical" evidence="7">
    <location>
        <begin position="237"/>
        <end position="256"/>
    </location>
</feature>
<keyword evidence="10" id="KW-1185">Reference proteome</keyword>
<feature type="transmembrane region" description="Helical" evidence="7">
    <location>
        <begin position="207"/>
        <end position="225"/>
    </location>
</feature>
<reference evidence="9 10" key="1">
    <citation type="submission" date="2021-06" db="EMBL/GenBank/DDBJ databases">
        <title>Leclercia pneumoniae sp. nov.</title>
        <authorList>
            <person name="Hoenemann M."/>
            <person name="Viehweger A."/>
            <person name="Dietze N."/>
        </authorList>
    </citation>
    <scope>NUCLEOTIDE SEQUENCE [LARGE SCALE GENOMIC DNA]</scope>
    <source>
        <strain evidence="10">49125</strain>
    </source>
</reference>
<comment type="similarity">
    <text evidence="2">Belongs to the acyltransferase 3 family.</text>
</comment>
<organism evidence="9 10">
    <name type="scientific">Leclercia pneumoniae</name>
    <dbReference type="NCBI Taxonomy" id="2815358"/>
    <lineage>
        <taxon>Bacteria</taxon>
        <taxon>Pseudomonadati</taxon>
        <taxon>Pseudomonadota</taxon>
        <taxon>Gammaproteobacteria</taxon>
        <taxon>Enterobacterales</taxon>
        <taxon>Enterobacteriaceae</taxon>
        <taxon>Leclercia</taxon>
    </lineage>
</organism>
<feature type="transmembrane region" description="Helical" evidence="7">
    <location>
        <begin position="303"/>
        <end position="322"/>
    </location>
</feature>
<keyword evidence="9" id="KW-0808">Transferase</keyword>
<feature type="transmembrane region" description="Helical" evidence="7">
    <location>
        <begin position="76"/>
        <end position="96"/>
    </location>
</feature>
<proteinExistence type="inferred from homology"/>
<keyword evidence="6 7" id="KW-0472">Membrane</keyword>
<sequence>MNQRIVWLDNIRALSCILVVLLHAAAPYLYKFQKIDISTWYVANIIDSFTRVCVPLFFMISGYIFMRNKDVKTKNIIKLVVNLVFYSSISVAYIAYAYGIVPSLETLFKAITKPVFYHLWFFYTIILCYIFFCIFQVKQVSPKKMIFVASIIFVFFNLRSFHFTRTLFDFEMKGVLFLDESTLFYLVYAALGASLGAAESNGKNNKLYLLGFVVFSALTAVFTALASHKGGTWFGGFYSNFSFLVLWASICMFIFIKNCGDSFLIFGKATPFIASVSLPVYGLHALVLDYINKVHKDSNYFDILYVFSVGAIVSVAMGYLIYKLDTRRFVS</sequence>
<dbReference type="InterPro" id="IPR002656">
    <property type="entry name" value="Acyl_transf_3_dom"/>
</dbReference>
<name>A0ABX8JZE2_9ENTR</name>
<evidence type="ECO:0000256" key="3">
    <source>
        <dbReference type="ARBA" id="ARBA00022475"/>
    </source>
</evidence>
<evidence type="ECO:0000256" key="4">
    <source>
        <dbReference type="ARBA" id="ARBA00022692"/>
    </source>
</evidence>
<evidence type="ECO:0000256" key="7">
    <source>
        <dbReference type="SAM" id="Phobius"/>
    </source>
</evidence>
<feature type="transmembrane region" description="Helical" evidence="7">
    <location>
        <begin position="42"/>
        <end position="64"/>
    </location>
</feature>
<evidence type="ECO:0000256" key="5">
    <source>
        <dbReference type="ARBA" id="ARBA00022989"/>
    </source>
</evidence>
<feature type="transmembrane region" description="Helical" evidence="7">
    <location>
        <begin position="12"/>
        <end position="30"/>
    </location>
</feature>
<keyword evidence="9" id="KW-0012">Acyltransferase</keyword>
<dbReference type="PANTHER" id="PTHR40074">
    <property type="entry name" value="O-ACETYLTRANSFERASE WECH"/>
    <property type="match status" value="1"/>
</dbReference>
<comment type="subcellular location">
    <subcellularLocation>
        <location evidence="1">Cell membrane</location>
        <topology evidence="1">Multi-pass membrane protein</topology>
    </subcellularLocation>
</comment>
<evidence type="ECO:0000256" key="1">
    <source>
        <dbReference type="ARBA" id="ARBA00004651"/>
    </source>
</evidence>
<feature type="transmembrane region" description="Helical" evidence="7">
    <location>
        <begin position="116"/>
        <end position="134"/>
    </location>
</feature>
<dbReference type="PANTHER" id="PTHR40074:SF2">
    <property type="entry name" value="O-ACETYLTRANSFERASE WECH"/>
    <property type="match status" value="1"/>
</dbReference>
<dbReference type="GO" id="GO:0016746">
    <property type="term" value="F:acyltransferase activity"/>
    <property type="evidence" value="ECO:0007669"/>
    <property type="project" value="UniProtKB-KW"/>
</dbReference>
<feature type="transmembrane region" description="Helical" evidence="7">
    <location>
        <begin position="183"/>
        <end position="200"/>
    </location>
</feature>
<dbReference type="Proteomes" id="UP000683497">
    <property type="component" value="Chromosome"/>
</dbReference>
<keyword evidence="4 7" id="KW-0812">Transmembrane</keyword>
<evidence type="ECO:0000256" key="2">
    <source>
        <dbReference type="ARBA" id="ARBA00007400"/>
    </source>
</evidence>
<evidence type="ECO:0000259" key="8">
    <source>
        <dbReference type="Pfam" id="PF01757"/>
    </source>
</evidence>
<feature type="transmembrane region" description="Helical" evidence="7">
    <location>
        <begin position="146"/>
        <end position="163"/>
    </location>
</feature>
<evidence type="ECO:0000313" key="9">
    <source>
        <dbReference type="EMBL" id="QWW81193.1"/>
    </source>
</evidence>
<evidence type="ECO:0000256" key="6">
    <source>
        <dbReference type="ARBA" id="ARBA00023136"/>
    </source>
</evidence>
<evidence type="ECO:0000313" key="10">
    <source>
        <dbReference type="Proteomes" id="UP000683497"/>
    </source>
</evidence>
<feature type="transmembrane region" description="Helical" evidence="7">
    <location>
        <begin position="263"/>
        <end position="283"/>
    </location>
</feature>
<protein>
    <submittedName>
        <fullName evidence="9">Acyltransferase family protein</fullName>
    </submittedName>
</protein>
<accession>A0ABX8JZE2</accession>
<dbReference type="RefSeq" id="WP_207291910.1">
    <property type="nucleotide sequence ID" value="NZ_CP071383.1"/>
</dbReference>
<gene>
    <name evidence="9" type="ORF">KQ929_08280</name>
</gene>
<dbReference type="Pfam" id="PF01757">
    <property type="entry name" value="Acyl_transf_3"/>
    <property type="match status" value="1"/>
</dbReference>
<feature type="domain" description="Acyltransferase 3" evidence="8">
    <location>
        <begin position="6"/>
        <end position="322"/>
    </location>
</feature>
<keyword evidence="3" id="KW-1003">Cell membrane</keyword>